<evidence type="ECO:0000313" key="4">
    <source>
        <dbReference type="Proteomes" id="UP001175226"/>
    </source>
</evidence>
<evidence type="ECO:0000256" key="1">
    <source>
        <dbReference type="SAM" id="MobiDB-lite"/>
    </source>
</evidence>
<reference evidence="3" key="1">
    <citation type="submission" date="2023-06" db="EMBL/GenBank/DDBJ databases">
        <authorList>
            <consortium name="Lawrence Berkeley National Laboratory"/>
            <person name="Ahrendt S."/>
            <person name="Sahu N."/>
            <person name="Indic B."/>
            <person name="Wong-Bajracharya J."/>
            <person name="Merenyi Z."/>
            <person name="Ke H.-M."/>
            <person name="Monk M."/>
            <person name="Kocsube S."/>
            <person name="Drula E."/>
            <person name="Lipzen A."/>
            <person name="Balint B."/>
            <person name="Henrissat B."/>
            <person name="Andreopoulos B."/>
            <person name="Martin F.M."/>
            <person name="Harder C.B."/>
            <person name="Rigling D."/>
            <person name="Ford K.L."/>
            <person name="Foster G.D."/>
            <person name="Pangilinan J."/>
            <person name="Papanicolaou A."/>
            <person name="Barry K."/>
            <person name="LaButti K."/>
            <person name="Viragh M."/>
            <person name="Koriabine M."/>
            <person name="Yan M."/>
            <person name="Riley R."/>
            <person name="Champramary S."/>
            <person name="Plett K.L."/>
            <person name="Tsai I.J."/>
            <person name="Slot J."/>
            <person name="Sipos G."/>
            <person name="Plett J."/>
            <person name="Nagy L.G."/>
            <person name="Grigoriev I.V."/>
        </authorList>
    </citation>
    <scope>NUCLEOTIDE SEQUENCE</scope>
    <source>
        <strain evidence="3">FPL87.14</strain>
    </source>
</reference>
<keyword evidence="2" id="KW-0812">Transmembrane</keyword>
<name>A0AA39J8W3_9AGAR</name>
<evidence type="ECO:0000313" key="3">
    <source>
        <dbReference type="EMBL" id="KAK0436378.1"/>
    </source>
</evidence>
<feature type="region of interest" description="Disordered" evidence="1">
    <location>
        <begin position="89"/>
        <end position="123"/>
    </location>
</feature>
<gene>
    <name evidence="3" type="ORF">EV421DRAFT_1907995</name>
</gene>
<keyword evidence="4" id="KW-1185">Reference proteome</keyword>
<dbReference type="AlphaFoldDB" id="A0AA39J8W3"/>
<proteinExistence type="predicted"/>
<dbReference type="Proteomes" id="UP001175226">
    <property type="component" value="Unassembled WGS sequence"/>
</dbReference>
<evidence type="ECO:0000256" key="2">
    <source>
        <dbReference type="SAM" id="Phobius"/>
    </source>
</evidence>
<feature type="compositionally biased region" description="Low complexity" evidence="1">
    <location>
        <begin position="113"/>
        <end position="123"/>
    </location>
</feature>
<keyword evidence="2" id="KW-1133">Transmembrane helix</keyword>
<feature type="transmembrane region" description="Helical" evidence="2">
    <location>
        <begin position="24"/>
        <end position="44"/>
    </location>
</feature>
<keyword evidence="2" id="KW-0472">Membrane</keyword>
<accession>A0AA39J8W3</accession>
<sequence length="123" mass="13375">MAYNEGLVSTFRDTADDSNRRTGIIGATIGGVVFCVVLPLFLIVSISTVESVAPDHGPISDLLGRPPQSSRTAYEEMIEWLQRQIRHMDGEGIMRSTSPAPPSYHSLHRIDIPDPSCSSSPPP</sequence>
<comment type="caution">
    <text evidence="3">The sequence shown here is derived from an EMBL/GenBank/DDBJ whole genome shotgun (WGS) entry which is preliminary data.</text>
</comment>
<organism evidence="3 4">
    <name type="scientific">Armillaria borealis</name>
    <dbReference type="NCBI Taxonomy" id="47425"/>
    <lineage>
        <taxon>Eukaryota</taxon>
        <taxon>Fungi</taxon>
        <taxon>Dikarya</taxon>
        <taxon>Basidiomycota</taxon>
        <taxon>Agaricomycotina</taxon>
        <taxon>Agaricomycetes</taxon>
        <taxon>Agaricomycetidae</taxon>
        <taxon>Agaricales</taxon>
        <taxon>Marasmiineae</taxon>
        <taxon>Physalacriaceae</taxon>
        <taxon>Armillaria</taxon>
    </lineage>
</organism>
<dbReference type="EMBL" id="JAUEPT010000055">
    <property type="protein sequence ID" value="KAK0436378.1"/>
    <property type="molecule type" value="Genomic_DNA"/>
</dbReference>
<protein>
    <submittedName>
        <fullName evidence="3">Uncharacterized protein</fullName>
    </submittedName>
</protein>